<accession>A0A9D4ST15</accession>
<gene>
    <name evidence="2" type="ORF">HPB52_013772</name>
</gene>
<keyword evidence="1" id="KW-0812">Transmembrane</keyword>
<evidence type="ECO:0000313" key="2">
    <source>
        <dbReference type="EMBL" id="KAH7947580.1"/>
    </source>
</evidence>
<reference evidence="2" key="1">
    <citation type="journal article" date="2020" name="Cell">
        <title>Large-Scale Comparative Analyses of Tick Genomes Elucidate Their Genetic Diversity and Vector Capacities.</title>
        <authorList>
            <consortium name="Tick Genome and Microbiome Consortium (TIGMIC)"/>
            <person name="Jia N."/>
            <person name="Wang J."/>
            <person name="Shi W."/>
            <person name="Du L."/>
            <person name="Sun Y."/>
            <person name="Zhan W."/>
            <person name="Jiang J.F."/>
            <person name="Wang Q."/>
            <person name="Zhang B."/>
            <person name="Ji P."/>
            <person name="Bell-Sakyi L."/>
            <person name="Cui X.M."/>
            <person name="Yuan T.T."/>
            <person name="Jiang B.G."/>
            <person name="Yang W.F."/>
            <person name="Lam T.T."/>
            <person name="Chang Q.C."/>
            <person name="Ding S.J."/>
            <person name="Wang X.J."/>
            <person name="Zhu J.G."/>
            <person name="Ruan X.D."/>
            <person name="Zhao L."/>
            <person name="Wei J.T."/>
            <person name="Ye R.Z."/>
            <person name="Que T.C."/>
            <person name="Du C.H."/>
            <person name="Zhou Y.H."/>
            <person name="Cheng J.X."/>
            <person name="Dai P.F."/>
            <person name="Guo W.B."/>
            <person name="Han X.H."/>
            <person name="Huang E.J."/>
            <person name="Li L.F."/>
            <person name="Wei W."/>
            <person name="Gao Y.C."/>
            <person name="Liu J.Z."/>
            <person name="Shao H.Z."/>
            <person name="Wang X."/>
            <person name="Wang C.C."/>
            <person name="Yang T.C."/>
            <person name="Huo Q.B."/>
            <person name="Li W."/>
            <person name="Chen H.Y."/>
            <person name="Chen S.E."/>
            <person name="Zhou L.G."/>
            <person name="Ni X.B."/>
            <person name="Tian J.H."/>
            <person name="Sheng Y."/>
            <person name="Liu T."/>
            <person name="Pan Y.S."/>
            <person name="Xia L.Y."/>
            <person name="Li J."/>
            <person name="Zhao F."/>
            <person name="Cao W.C."/>
        </authorList>
    </citation>
    <scope>NUCLEOTIDE SEQUENCE</scope>
    <source>
        <strain evidence="2">Rsan-2018</strain>
    </source>
</reference>
<proteinExistence type="predicted"/>
<keyword evidence="1" id="KW-1133">Transmembrane helix</keyword>
<keyword evidence="1" id="KW-0472">Membrane</keyword>
<feature type="transmembrane region" description="Helical" evidence="1">
    <location>
        <begin position="111"/>
        <end position="130"/>
    </location>
</feature>
<keyword evidence="3" id="KW-1185">Reference proteome</keyword>
<dbReference type="Proteomes" id="UP000821837">
    <property type="component" value="Chromosome 6"/>
</dbReference>
<feature type="transmembrane region" description="Helical" evidence="1">
    <location>
        <begin position="12"/>
        <end position="33"/>
    </location>
</feature>
<protein>
    <submittedName>
        <fullName evidence="2">Uncharacterized protein</fullName>
    </submittedName>
</protein>
<reference evidence="2" key="2">
    <citation type="submission" date="2021-09" db="EMBL/GenBank/DDBJ databases">
        <authorList>
            <person name="Jia N."/>
            <person name="Wang J."/>
            <person name="Shi W."/>
            <person name="Du L."/>
            <person name="Sun Y."/>
            <person name="Zhan W."/>
            <person name="Jiang J."/>
            <person name="Wang Q."/>
            <person name="Zhang B."/>
            <person name="Ji P."/>
            <person name="Sakyi L.B."/>
            <person name="Cui X."/>
            <person name="Yuan T."/>
            <person name="Jiang B."/>
            <person name="Yang W."/>
            <person name="Lam T.T.-Y."/>
            <person name="Chang Q."/>
            <person name="Ding S."/>
            <person name="Wang X."/>
            <person name="Zhu J."/>
            <person name="Ruan X."/>
            <person name="Zhao L."/>
            <person name="Wei J."/>
            <person name="Que T."/>
            <person name="Du C."/>
            <person name="Cheng J."/>
            <person name="Dai P."/>
            <person name="Han X."/>
            <person name="Huang E."/>
            <person name="Gao Y."/>
            <person name="Liu J."/>
            <person name="Shao H."/>
            <person name="Ye R."/>
            <person name="Li L."/>
            <person name="Wei W."/>
            <person name="Wang X."/>
            <person name="Wang C."/>
            <person name="Huo Q."/>
            <person name="Li W."/>
            <person name="Guo W."/>
            <person name="Chen H."/>
            <person name="Chen S."/>
            <person name="Zhou L."/>
            <person name="Zhou L."/>
            <person name="Ni X."/>
            <person name="Tian J."/>
            <person name="Zhou Y."/>
            <person name="Sheng Y."/>
            <person name="Liu T."/>
            <person name="Pan Y."/>
            <person name="Xia L."/>
            <person name="Li J."/>
            <person name="Zhao F."/>
            <person name="Cao W."/>
        </authorList>
    </citation>
    <scope>NUCLEOTIDE SEQUENCE</scope>
    <source>
        <strain evidence="2">Rsan-2018</strain>
        <tissue evidence="2">Larvae</tissue>
    </source>
</reference>
<feature type="transmembrane region" description="Helical" evidence="1">
    <location>
        <begin position="45"/>
        <end position="65"/>
    </location>
</feature>
<comment type="caution">
    <text evidence="2">The sequence shown here is derived from an EMBL/GenBank/DDBJ whole genome shotgun (WGS) entry which is preliminary data.</text>
</comment>
<evidence type="ECO:0000313" key="3">
    <source>
        <dbReference type="Proteomes" id="UP000821837"/>
    </source>
</evidence>
<name>A0A9D4ST15_RHISA</name>
<organism evidence="2 3">
    <name type="scientific">Rhipicephalus sanguineus</name>
    <name type="common">Brown dog tick</name>
    <name type="synonym">Ixodes sanguineus</name>
    <dbReference type="NCBI Taxonomy" id="34632"/>
    <lineage>
        <taxon>Eukaryota</taxon>
        <taxon>Metazoa</taxon>
        <taxon>Ecdysozoa</taxon>
        <taxon>Arthropoda</taxon>
        <taxon>Chelicerata</taxon>
        <taxon>Arachnida</taxon>
        <taxon>Acari</taxon>
        <taxon>Parasitiformes</taxon>
        <taxon>Ixodida</taxon>
        <taxon>Ixodoidea</taxon>
        <taxon>Ixodidae</taxon>
        <taxon>Rhipicephalinae</taxon>
        <taxon>Rhipicephalus</taxon>
        <taxon>Rhipicephalus</taxon>
    </lineage>
</organism>
<sequence length="139" mass="14659">MTVNVEYVSTPMGMINVLQVMCGVPAVALLLSAHELSSIAGRADVLLMVVVAIACLLTSIAALVACLTGSPDLPYCFLMKFHSSIAMAAYVPSSANYMCHESRLEPYSLRAFAGVACILTGLMFLAHAIVVHQPISGNV</sequence>
<dbReference type="AlphaFoldDB" id="A0A9D4ST15"/>
<evidence type="ECO:0000256" key="1">
    <source>
        <dbReference type="SAM" id="Phobius"/>
    </source>
</evidence>
<dbReference type="EMBL" id="JABSTV010001252">
    <property type="protein sequence ID" value="KAH7947580.1"/>
    <property type="molecule type" value="Genomic_DNA"/>
</dbReference>